<keyword evidence="6" id="KW-0418">Kinase</keyword>
<dbReference type="InterPro" id="IPR036097">
    <property type="entry name" value="HisK_dim/P_sf"/>
</dbReference>
<evidence type="ECO:0000259" key="10">
    <source>
        <dbReference type="PROSITE" id="PS50885"/>
    </source>
</evidence>
<keyword evidence="8" id="KW-1133">Transmembrane helix</keyword>
<dbReference type="CDD" id="cd00075">
    <property type="entry name" value="HATPase"/>
    <property type="match status" value="1"/>
</dbReference>
<dbReference type="Gene3D" id="6.10.340.10">
    <property type="match status" value="1"/>
</dbReference>
<dbReference type="Gene3D" id="3.30.565.10">
    <property type="entry name" value="Histidine kinase-like ATPase, C-terminal domain"/>
    <property type="match status" value="1"/>
</dbReference>
<keyword evidence="5" id="KW-0808">Transferase</keyword>
<accession>A0A1I1MB43</accession>
<protein>
    <recommendedName>
        <fullName evidence="3">histidine kinase</fullName>
        <ecNumber evidence="3">2.7.13.3</ecNumber>
    </recommendedName>
</protein>
<keyword evidence="8" id="KW-0472">Membrane</keyword>
<dbReference type="InterPro" id="IPR005467">
    <property type="entry name" value="His_kinase_dom"/>
</dbReference>
<dbReference type="InterPro" id="IPR003660">
    <property type="entry name" value="HAMP_dom"/>
</dbReference>
<feature type="domain" description="Histidine kinase" evidence="9">
    <location>
        <begin position="294"/>
        <end position="510"/>
    </location>
</feature>
<evidence type="ECO:0000256" key="3">
    <source>
        <dbReference type="ARBA" id="ARBA00012438"/>
    </source>
</evidence>
<gene>
    <name evidence="11" type="ORF">SAMN02745724_02643</name>
</gene>
<organism evidence="11 12">
    <name type="scientific">Pseudoalteromonas denitrificans DSM 6059</name>
    <dbReference type="NCBI Taxonomy" id="1123010"/>
    <lineage>
        <taxon>Bacteria</taxon>
        <taxon>Pseudomonadati</taxon>
        <taxon>Pseudomonadota</taxon>
        <taxon>Gammaproteobacteria</taxon>
        <taxon>Alteromonadales</taxon>
        <taxon>Pseudoalteromonadaceae</taxon>
        <taxon>Pseudoalteromonas</taxon>
    </lineage>
</organism>
<dbReference type="OrthoDB" id="9809766at2"/>
<dbReference type="CDD" id="cd00082">
    <property type="entry name" value="HisKA"/>
    <property type="match status" value="1"/>
</dbReference>
<sequence>MIIFLLSCLIGWFYFDSSTQYNQHAQESDHTHDILIKYASVAKLSLEKLIAMGEIVRTGQVQTPQLKAEKAQVLRQTLFDIRQILLHKLNDNKHISINLELQAYDQISQKVERILATNNEIKLLVAENKLSQAKKLFSLLQKQNVDTQFNLLIDKAVKQEQQQAELIRKSVNQLYHTNNKILLTALAVMSLFTLFTFWYFWRRINLSTKQLLWATQEFTAGKLNHRIAPQNDFEFQFLAKSLNNMAEQLAEQQYQLNLAKRSLEEKVQQRTYDLELSNKRFAQVDQQRRQFLADIGHELRTPLTIIRGESEVLLRSQSEEVSEYQQVLACIIDEVKHTTALIEDLMLVARSSAGQLTLQRSQFNISQLLNELFDTYQRKALEKQQQLVLNSMVTDLFIEADERRIRQVLMILLENALIYSKSRAQNEIQIHVQKEFIAIKIIDQGIGITDNEQQQIFERFYRGNRSKAKGSGLGLPVAKAIIDAHDGHITLKPNEHSTGSTATILLPWHFKEKVEI</sequence>
<evidence type="ECO:0000256" key="7">
    <source>
        <dbReference type="ARBA" id="ARBA00023012"/>
    </source>
</evidence>
<dbReference type="SUPFAM" id="SSF47384">
    <property type="entry name" value="Homodimeric domain of signal transducing histidine kinase"/>
    <property type="match status" value="1"/>
</dbReference>
<dbReference type="AlphaFoldDB" id="A0A1I1MB43"/>
<keyword evidence="4" id="KW-0597">Phosphoprotein</keyword>
<dbReference type="InterPro" id="IPR003661">
    <property type="entry name" value="HisK_dim/P_dom"/>
</dbReference>
<keyword evidence="12" id="KW-1185">Reference proteome</keyword>
<dbReference type="InterPro" id="IPR004358">
    <property type="entry name" value="Sig_transdc_His_kin-like_C"/>
</dbReference>
<dbReference type="SUPFAM" id="SSF55874">
    <property type="entry name" value="ATPase domain of HSP90 chaperone/DNA topoisomerase II/histidine kinase"/>
    <property type="match status" value="1"/>
</dbReference>
<evidence type="ECO:0000256" key="2">
    <source>
        <dbReference type="ARBA" id="ARBA00004370"/>
    </source>
</evidence>
<evidence type="ECO:0000313" key="11">
    <source>
        <dbReference type="EMBL" id="SFC82594.1"/>
    </source>
</evidence>
<comment type="catalytic activity">
    <reaction evidence="1">
        <text>ATP + protein L-histidine = ADP + protein N-phospho-L-histidine.</text>
        <dbReference type="EC" id="2.7.13.3"/>
    </reaction>
</comment>
<dbReference type="FunFam" id="1.10.287.130:FF:000001">
    <property type="entry name" value="Two-component sensor histidine kinase"/>
    <property type="match status" value="1"/>
</dbReference>
<proteinExistence type="predicted"/>
<dbReference type="InterPro" id="IPR003594">
    <property type="entry name" value="HATPase_dom"/>
</dbReference>
<dbReference type="GO" id="GO:0004721">
    <property type="term" value="F:phosphoprotein phosphatase activity"/>
    <property type="evidence" value="ECO:0007669"/>
    <property type="project" value="TreeGrafter"/>
</dbReference>
<dbReference type="SMART" id="SM00388">
    <property type="entry name" value="HisKA"/>
    <property type="match status" value="1"/>
</dbReference>
<dbReference type="PRINTS" id="PR00344">
    <property type="entry name" value="BCTRLSENSOR"/>
</dbReference>
<reference evidence="11 12" key="1">
    <citation type="submission" date="2016-10" db="EMBL/GenBank/DDBJ databases">
        <authorList>
            <person name="de Groot N.N."/>
        </authorList>
    </citation>
    <scope>NUCLEOTIDE SEQUENCE [LARGE SCALE GENOMIC DNA]</scope>
    <source>
        <strain evidence="11 12">DSM 6059</strain>
    </source>
</reference>
<comment type="subcellular location">
    <subcellularLocation>
        <location evidence="2">Membrane</location>
    </subcellularLocation>
</comment>
<keyword evidence="7" id="KW-0902">Two-component regulatory system</keyword>
<evidence type="ECO:0000256" key="6">
    <source>
        <dbReference type="ARBA" id="ARBA00022777"/>
    </source>
</evidence>
<feature type="transmembrane region" description="Helical" evidence="8">
    <location>
        <begin position="181"/>
        <end position="201"/>
    </location>
</feature>
<evidence type="ECO:0000256" key="4">
    <source>
        <dbReference type="ARBA" id="ARBA00022553"/>
    </source>
</evidence>
<evidence type="ECO:0000256" key="1">
    <source>
        <dbReference type="ARBA" id="ARBA00000085"/>
    </source>
</evidence>
<dbReference type="InterPro" id="IPR050351">
    <property type="entry name" value="BphY/WalK/GraS-like"/>
</dbReference>
<dbReference type="SMART" id="SM00387">
    <property type="entry name" value="HATPase_c"/>
    <property type="match status" value="1"/>
</dbReference>
<evidence type="ECO:0000256" key="5">
    <source>
        <dbReference type="ARBA" id="ARBA00022679"/>
    </source>
</evidence>
<dbReference type="GO" id="GO:0005886">
    <property type="term" value="C:plasma membrane"/>
    <property type="evidence" value="ECO:0007669"/>
    <property type="project" value="TreeGrafter"/>
</dbReference>
<dbReference type="Pfam" id="PF00672">
    <property type="entry name" value="HAMP"/>
    <property type="match status" value="1"/>
</dbReference>
<dbReference type="PROSITE" id="PS50885">
    <property type="entry name" value="HAMP"/>
    <property type="match status" value="1"/>
</dbReference>
<keyword evidence="8" id="KW-0812">Transmembrane</keyword>
<feature type="domain" description="HAMP" evidence="10">
    <location>
        <begin position="202"/>
        <end position="254"/>
    </location>
</feature>
<name>A0A1I1MB43_9GAMM</name>
<dbReference type="STRING" id="1123010.SAMN02745724_02643"/>
<dbReference type="Pfam" id="PF02518">
    <property type="entry name" value="HATPase_c"/>
    <property type="match status" value="1"/>
</dbReference>
<dbReference type="InterPro" id="IPR036890">
    <property type="entry name" value="HATPase_C_sf"/>
</dbReference>
<dbReference type="Pfam" id="PF00512">
    <property type="entry name" value="HisKA"/>
    <property type="match status" value="1"/>
</dbReference>
<dbReference type="GO" id="GO:0000155">
    <property type="term" value="F:phosphorelay sensor kinase activity"/>
    <property type="evidence" value="ECO:0007669"/>
    <property type="project" value="InterPro"/>
</dbReference>
<dbReference type="EMBL" id="FOLO01000019">
    <property type="protein sequence ID" value="SFC82594.1"/>
    <property type="molecule type" value="Genomic_DNA"/>
</dbReference>
<dbReference type="Gene3D" id="1.10.287.130">
    <property type="match status" value="1"/>
</dbReference>
<evidence type="ECO:0000259" key="9">
    <source>
        <dbReference type="PROSITE" id="PS50109"/>
    </source>
</evidence>
<dbReference type="PROSITE" id="PS50109">
    <property type="entry name" value="HIS_KIN"/>
    <property type="match status" value="1"/>
</dbReference>
<evidence type="ECO:0000256" key="8">
    <source>
        <dbReference type="SAM" id="Phobius"/>
    </source>
</evidence>
<dbReference type="PANTHER" id="PTHR45453">
    <property type="entry name" value="PHOSPHATE REGULON SENSOR PROTEIN PHOR"/>
    <property type="match status" value="1"/>
</dbReference>
<dbReference type="GO" id="GO:0016036">
    <property type="term" value="P:cellular response to phosphate starvation"/>
    <property type="evidence" value="ECO:0007669"/>
    <property type="project" value="TreeGrafter"/>
</dbReference>
<dbReference type="EC" id="2.7.13.3" evidence="3"/>
<dbReference type="SMART" id="SM00304">
    <property type="entry name" value="HAMP"/>
    <property type="match status" value="1"/>
</dbReference>
<dbReference type="PANTHER" id="PTHR45453:SF1">
    <property type="entry name" value="PHOSPHATE REGULON SENSOR PROTEIN PHOR"/>
    <property type="match status" value="1"/>
</dbReference>
<dbReference type="CDD" id="cd06225">
    <property type="entry name" value="HAMP"/>
    <property type="match status" value="1"/>
</dbReference>
<evidence type="ECO:0000313" key="12">
    <source>
        <dbReference type="Proteomes" id="UP000198862"/>
    </source>
</evidence>
<dbReference type="Proteomes" id="UP000198862">
    <property type="component" value="Unassembled WGS sequence"/>
</dbReference>